<name>A0ABN3AWW0_9MICO</name>
<dbReference type="RefSeq" id="WP_344344566.1">
    <property type="nucleotide sequence ID" value="NZ_BAAAQT010000008.1"/>
</dbReference>
<feature type="signal peptide" evidence="2">
    <location>
        <begin position="1"/>
        <end position="24"/>
    </location>
</feature>
<evidence type="ECO:0000256" key="1">
    <source>
        <dbReference type="SAM" id="MobiDB-lite"/>
    </source>
</evidence>
<feature type="compositionally biased region" description="Low complexity" evidence="1">
    <location>
        <begin position="67"/>
        <end position="82"/>
    </location>
</feature>
<feature type="region of interest" description="Disordered" evidence="1">
    <location>
        <begin position="67"/>
        <end position="112"/>
    </location>
</feature>
<dbReference type="Proteomes" id="UP001501599">
    <property type="component" value="Unassembled WGS sequence"/>
</dbReference>
<proteinExistence type="predicted"/>
<organism evidence="3 4">
    <name type="scientific">Agrococcus versicolor</name>
    <dbReference type="NCBI Taxonomy" id="501482"/>
    <lineage>
        <taxon>Bacteria</taxon>
        <taxon>Bacillati</taxon>
        <taxon>Actinomycetota</taxon>
        <taxon>Actinomycetes</taxon>
        <taxon>Micrococcales</taxon>
        <taxon>Microbacteriaceae</taxon>
        <taxon>Agrococcus</taxon>
    </lineage>
</organism>
<evidence type="ECO:0000313" key="4">
    <source>
        <dbReference type="Proteomes" id="UP001501599"/>
    </source>
</evidence>
<reference evidence="3 4" key="1">
    <citation type="journal article" date="2019" name="Int. J. Syst. Evol. Microbiol.">
        <title>The Global Catalogue of Microorganisms (GCM) 10K type strain sequencing project: providing services to taxonomists for standard genome sequencing and annotation.</title>
        <authorList>
            <consortium name="The Broad Institute Genomics Platform"/>
            <consortium name="The Broad Institute Genome Sequencing Center for Infectious Disease"/>
            <person name="Wu L."/>
            <person name="Ma J."/>
        </authorList>
    </citation>
    <scope>NUCLEOTIDE SEQUENCE [LARGE SCALE GENOMIC DNA]</scope>
    <source>
        <strain evidence="3 4">JCM 16026</strain>
    </source>
</reference>
<comment type="caution">
    <text evidence="3">The sequence shown here is derived from an EMBL/GenBank/DDBJ whole genome shotgun (WGS) entry which is preliminary data.</text>
</comment>
<keyword evidence="2" id="KW-0732">Signal</keyword>
<accession>A0ABN3AWW0</accession>
<keyword evidence="4" id="KW-1185">Reference proteome</keyword>
<feature type="chain" id="PRO_5046647324" evidence="2">
    <location>
        <begin position="25"/>
        <end position="277"/>
    </location>
</feature>
<evidence type="ECO:0000256" key="2">
    <source>
        <dbReference type="SAM" id="SignalP"/>
    </source>
</evidence>
<gene>
    <name evidence="3" type="ORF">GCM10009846_27290</name>
</gene>
<sequence length="277" mass="29094">MRTVPILAGGILLALSLGTVTAVAATAEPTTTTAVDRIVVEPAVMPQATSPQTAPVVVVTPAETSAPTLVRPSPAVASASEPAPQPEPQQVPVEPAPVADVGDTGSAGPHQEDGGVYAGHPAYVDARCTDVVPQSVTDAMWNDRGFTRYGIHFPVDWYFPWQGYPADELQTMAQHWLANCTWSDTVGGSGATLHVDFGAGLDAADIALLEQQSAAWESVALSTGDVLRIDASRAEQQFPAVRAYVLQGDRWMRIWAGNGADPVELAETLLASGLTWS</sequence>
<dbReference type="EMBL" id="BAAAQT010000008">
    <property type="protein sequence ID" value="GAA2175839.1"/>
    <property type="molecule type" value="Genomic_DNA"/>
</dbReference>
<feature type="compositionally biased region" description="Low complexity" evidence="1">
    <location>
        <begin position="90"/>
        <end position="99"/>
    </location>
</feature>
<evidence type="ECO:0000313" key="3">
    <source>
        <dbReference type="EMBL" id="GAA2175839.1"/>
    </source>
</evidence>
<protein>
    <submittedName>
        <fullName evidence="3">Uncharacterized protein</fullName>
    </submittedName>
</protein>